<evidence type="ECO:0000256" key="1">
    <source>
        <dbReference type="SAM" id="MobiDB-lite"/>
    </source>
</evidence>
<gene>
    <name evidence="2" type="ORF">B0T17DRAFT_508778</name>
</gene>
<name>A0AA40C1Y3_9PEZI</name>
<reference evidence="2" key="1">
    <citation type="submission" date="2023-06" db="EMBL/GenBank/DDBJ databases">
        <title>Genome-scale phylogeny and comparative genomics of the fungal order Sordariales.</title>
        <authorList>
            <consortium name="Lawrence Berkeley National Laboratory"/>
            <person name="Hensen N."/>
            <person name="Bonometti L."/>
            <person name="Westerberg I."/>
            <person name="Brannstrom I.O."/>
            <person name="Guillou S."/>
            <person name="Cros-Aarteil S."/>
            <person name="Calhoun S."/>
            <person name="Haridas S."/>
            <person name="Kuo A."/>
            <person name="Mondo S."/>
            <person name="Pangilinan J."/>
            <person name="Riley R."/>
            <person name="LaButti K."/>
            <person name="Andreopoulos B."/>
            <person name="Lipzen A."/>
            <person name="Chen C."/>
            <person name="Yanf M."/>
            <person name="Daum C."/>
            <person name="Ng V."/>
            <person name="Clum A."/>
            <person name="Steindorff A."/>
            <person name="Ohm R."/>
            <person name="Martin F."/>
            <person name="Silar P."/>
            <person name="Natvig D."/>
            <person name="Lalanne C."/>
            <person name="Gautier V."/>
            <person name="Ament-velasquez S.L."/>
            <person name="Kruys A."/>
            <person name="Hutchinson M.I."/>
            <person name="Powell A.J."/>
            <person name="Barry K."/>
            <person name="Miller A.N."/>
            <person name="Grigoriev I.V."/>
            <person name="Debuchy R."/>
            <person name="Gladieux P."/>
            <person name="Thoren M.H."/>
            <person name="Johannesson H."/>
        </authorList>
    </citation>
    <scope>NUCLEOTIDE SEQUENCE</scope>
    <source>
        <strain evidence="2">SMH3391-2</strain>
    </source>
</reference>
<feature type="region of interest" description="Disordered" evidence="1">
    <location>
        <begin position="85"/>
        <end position="105"/>
    </location>
</feature>
<keyword evidence="3" id="KW-1185">Reference proteome</keyword>
<sequence length="284" mass="32002">MIARRRDQIKLNVRKDCGWGLNSNDRLRGSRAGVGIRDVENERVTWKPGGLRWEPGYSVSVRYYLGVLVGLGWWMEAQRACNRDGKRRRPWSEEEGRPGAAPGAAPSAMRAIRMVMRAMSCACRRRVGECLASNPSTIEVMDGLRAEQRLFDLVQSPCRALLQPSEEMRQQTQATEGARVRRVRVRGGCEACLPARTAGYQYVLYHLLGRWLAESHLRVFTSFQTRAAILPLTLGRCLEALGPGADITSPTQYSHHARHAFLFTTYRVSLLHMKNPNPTSVPKI</sequence>
<organism evidence="2 3">
    <name type="scientific">Bombardia bombarda</name>
    <dbReference type="NCBI Taxonomy" id="252184"/>
    <lineage>
        <taxon>Eukaryota</taxon>
        <taxon>Fungi</taxon>
        <taxon>Dikarya</taxon>
        <taxon>Ascomycota</taxon>
        <taxon>Pezizomycotina</taxon>
        <taxon>Sordariomycetes</taxon>
        <taxon>Sordariomycetidae</taxon>
        <taxon>Sordariales</taxon>
        <taxon>Lasiosphaeriaceae</taxon>
        <taxon>Bombardia</taxon>
    </lineage>
</organism>
<proteinExistence type="predicted"/>
<evidence type="ECO:0000313" key="3">
    <source>
        <dbReference type="Proteomes" id="UP001174934"/>
    </source>
</evidence>
<dbReference type="Proteomes" id="UP001174934">
    <property type="component" value="Unassembled WGS sequence"/>
</dbReference>
<evidence type="ECO:0000313" key="2">
    <source>
        <dbReference type="EMBL" id="KAK0621428.1"/>
    </source>
</evidence>
<accession>A0AA40C1Y3</accession>
<dbReference type="AlphaFoldDB" id="A0AA40C1Y3"/>
<protein>
    <submittedName>
        <fullName evidence="2">Uncharacterized protein</fullName>
    </submittedName>
</protein>
<dbReference type="EMBL" id="JAULSR010000004">
    <property type="protein sequence ID" value="KAK0621428.1"/>
    <property type="molecule type" value="Genomic_DNA"/>
</dbReference>
<comment type="caution">
    <text evidence="2">The sequence shown here is derived from an EMBL/GenBank/DDBJ whole genome shotgun (WGS) entry which is preliminary data.</text>
</comment>